<evidence type="ECO:0000313" key="3">
    <source>
        <dbReference type="Proteomes" id="UP001500731"/>
    </source>
</evidence>
<comment type="caution">
    <text evidence="2">The sequence shown here is derived from an EMBL/GenBank/DDBJ whole genome shotgun (WGS) entry which is preliminary data.</text>
</comment>
<reference evidence="3" key="1">
    <citation type="journal article" date="2019" name="Int. J. Syst. Evol. Microbiol.">
        <title>The Global Catalogue of Microorganisms (GCM) 10K type strain sequencing project: providing services to taxonomists for standard genome sequencing and annotation.</title>
        <authorList>
            <consortium name="The Broad Institute Genomics Platform"/>
            <consortium name="The Broad Institute Genome Sequencing Center for Infectious Disease"/>
            <person name="Wu L."/>
            <person name="Ma J."/>
        </authorList>
    </citation>
    <scope>NUCLEOTIDE SEQUENCE [LARGE SCALE GENOMIC DNA]</scope>
    <source>
        <strain evidence="3">JCM 17839</strain>
    </source>
</reference>
<dbReference type="RefSeq" id="WP_345189016.1">
    <property type="nucleotide sequence ID" value="NZ_BAABGP010000037.1"/>
</dbReference>
<keyword evidence="3" id="KW-1185">Reference proteome</keyword>
<organism evidence="2 3">
    <name type="scientific">Microbacterium panaciterrae</name>
    <dbReference type="NCBI Taxonomy" id="985759"/>
    <lineage>
        <taxon>Bacteria</taxon>
        <taxon>Bacillati</taxon>
        <taxon>Actinomycetota</taxon>
        <taxon>Actinomycetes</taxon>
        <taxon>Micrococcales</taxon>
        <taxon>Microbacteriaceae</taxon>
        <taxon>Microbacterium</taxon>
    </lineage>
</organism>
<proteinExistence type="predicted"/>
<feature type="domain" description="Putative Flp pilus-assembly TadG-like N-terminal" evidence="1">
    <location>
        <begin position="6"/>
        <end position="45"/>
    </location>
</feature>
<dbReference type="Proteomes" id="UP001500731">
    <property type="component" value="Unassembled WGS sequence"/>
</dbReference>
<accession>A0ABP8PUT2</accession>
<dbReference type="EMBL" id="BAABGP010000037">
    <property type="protein sequence ID" value="GAA4492316.1"/>
    <property type="molecule type" value="Genomic_DNA"/>
</dbReference>
<evidence type="ECO:0000259" key="1">
    <source>
        <dbReference type="Pfam" id="PF13400"/>
    </source>
</evidence>
<dbReference type="InterPro" id="IPR028087">
    <property type="entry name" value="Tad_N"/>
</dbReference>
<protein>
    <recommendedName>
        <fullName evidence="1">Putative Flp pilus-assembly TadG-like N-terminal domain-containing protein</fullName>
    </recommendedName>
</protein>
<sequence>MKFVPMFALIFVAFFVMAGIVVDGGGQSQTVQQAISIAQSAARAGTNAAAGTSVNGDAFDLSGPMAVTAAQNYLASAGVRGTARVAGDTVTVTVDMTYSPHILKIADIPIHVTRSARLIGN</sequence>
<dbReference type="Pfam" id="PF13400">
    <property type="entry name" value="Tad"/>
    <property type="match status" value="1"/>
</dbReference>
<gene>
    <name evidence="2" type="ORF">GCM10023171_37230</name>
</gene>
<evidence type="ECO:0000313" key="2">
    <source>
        <dbReference type="EMBL" id="GAA4492316.1"/>
    </source>
</evidence>
<name>A0ABP8PUT2_9MICO</name>